<sequence length="251" mass="26550">MTSVLPNRTAIITGAAGALGRATALRLGKDGFSIAAFGRAGEGLTETLRQLVDAGIRAIAVTCDLHDADAIDREIRTVEAEFGPVTVLVNNAAIYPNTPFLEIPIAEYDDVVAVNQRAYFVAAQSAARLMVPRGHGSIINIGSITWGGGWASLASYVTTKGASVSMARALARELGPHNIRVNVVSPGAFPTDAEKIHDNPEIYTQFVLDHQSLKRRGANEELASVVSFLAGDDSSFVTGQTINVNGGWTMD</sequence>
<comment type="similarity">
    <text evidence="1">Belongs to the short-chain dehydrogenases/reductases (SDR) family.</text>
</comment>
<dbReference type="PRINTS" id="PR00080">
    <property type="entry name" value="SDRFAMILY"/>
</dbReference>
<gene>
    <name evidence="3" type="ORF">FVP33_16260</name>
</gene>
<dbReference type="Proteomes" id="UP000321379">
    <property type="component" value="Unassembled WGS sequence"/>
</dbReference>
<dbReference type="PRINTS" id="PR00081">
    <property type="entry name" value="GDHRDH"/>
</dbReference>
<dbReference type="InterPro" id="IPR002347">
    <property type="entry name" value="SDR_fam"/>
</dbReference>
<evidence type="ECO:0000313" key="3">
    <source>
        <dbReference type="EMBL" id="TXN28748.1"/>
    </source>
</evidence>
<dbReference type="EMBL" id="VRMG01000011">
    <property type="protein sequence ID" value="TXN28748.1"/>
    <property type="molecule type" value="Genomic_DNA"/>
</dbReference>
<proteinExistence type="inferred from homology"/>
<accession>A0A5C8UKC4</accession>
<dbReference type="GO" id="GO:0016491">
    <property type="term" value="F:oxidoreductase activity"/>
    <property type="evidence" value="ECO:0007669"/>
    <property type="project" value="UniProtKB-KW"/>
</dbReference>
<reference evidence="3 4" key="1">
    <citation type="submission" date="2019-08" db="EMBL/GenBank/DDBJ databases">
        <title>Bacterial whole genome sequence for Glaciihabitans sp. CHu50b-6-2.</title>
        <authorList>
            <person name="Jin L."/>
        </authorList>
    </citation>
    <scope>NUCLEOTIDE SEQUENCE [LARGE SCALE GENOMIC DNA]</scope>
    <source>
        <strain evidence="3 4">CHu50b-6-2</strain>
    </source>
</reference>
<evidence type="ECO:0000256" key="2">
    <source>
        <dbReference type="ARBA" id="ARBA00023002"/>
    </source>
</evidence>
<evidence type="ECO:0000256" key="1">
    <source>
        <dbReference type="ARBA" id="ARBA00006484"/>
    </source>
</evidence>
<dbReference type="Gene3D" id="3.40.50.720">
    <property type="entry name" value="NAD(P)-binding Rossmann-like Domain"/>
    <property type="match status" value="1"/>
</dbReference>
<dbReference type="SUPFAM" id="SSF51735">
    <property type="entry name" value="NAD(P)-binding Rossmann-fold domains"/>
    <property type="match status" value="1"/>
</dbReference>
<dbReference type="PANTHER" id="PTHR43639">
    <property type="entry name" value="OXIDOREDUCTASE, SHORT-CHAIN DEHYDROGENASE/REDUCTASE FAMILY (AFU_ORTHOLOGUE AFUA_5G02870)"/>
    <property type="match status" value="1"/>
</dbReference>
<dbReference type="InterPro" id="IPR036291">
    <property type="entry name" value="NAD(P)-bd_dom_sf"/>
</dbReference>
<dbReference type="PROSITE" id="PS00061">
    <property type="entry name" value="ADH_SHORT"/>
    <property type="match status" value="1"/>
</dbReference>
<dbReference type="FunFam" id="3.40.50.720:FF:000084">
    <property type="entry name" value="Short-chain dehydrogenase reductase"/>
    <property type="match status" value="1"/>
</dbReference>
<dbReference type="AlphaFoldDB" id="A0A5C8UKC4"/>
<name>A0A5C8UKC4_9MICO</name>
<keyword evidence="4" id="KW-1185">Reference proteome</keyword>
<comment type="caution">
    <text evidence="3">The sequence shown here is derived from an EMBL/GenBank/DDBJ whole genome shotgun (WGS) entry which is preliminary data.</text>
</comment>
<dbReference type="Pfam" id="PF13561">
    <property type="entry name" value="adh_short_C2"/>
    <property type="match status" value="1"/>
</dbReference>
<keyword evidence="2" id="KW-0560">Oxidoreductase</keyword>
<protein>
    <submittedName>
        <fullName evidence="3">SDR family oxidoreductase</fullName>
    </submittedName>
</protein>
<dbReference type="RefSeq" id="WP_147784745.1">
    <property type="nucleotide sequence ID" value="NZ_VRMG01000011.1"/>
</dbReference>
<dbReference type="InterPro" id="IPR020904">
    <property type="entry name" value="Sc_DH/Rdtase_CS"/>
</dbReference>
<organism evidence="3 4">
    <name type="scientific">Lacisediminihabitans profunda</name>
    <dbReference type="NCBI Taxonomy" id="2594790"/>
    <lineage>
        <taxon>Bacteria</taxon>
        <taxon>Bacillati</taxon>
        <taxon>Actinomycetota</taxon>
        <taxon>Actinomycetes</taxon>
        <taxon>Micrococcales</taxon>
        <taxon>Microbacteriaceae</taxon>
        <taxon>Lacisediminihabitans</taxon>
    </lineage>
</organism>
<evidence type="ECO:0000313" key="4">
    <source>
        <dbReference type="Proteomes" id="UP000321379"/>
    </source>
</evidence>
<dbReference type="PANTHER" id="PTHR43639:SF1">
    <property type="entry name" value="SHORT-CHAIN DEHYDROGENASE_REDUCTASE FAMILY PROTEIN"/>
    <property type="match status" value="1"/>
</dbReference>